<dbReference type="EMBL" id="CP019474">
    <property type="protein sequence ID" value="UQC78064.1"/>
    <property type="molecule type" value="Genomic_DNA"/>
</dbReference>
<dbReference type="AlphaFoldDB" id="A0A9Q8SIM6"/>
<dbReference type="KEGG" id="clup:CLUP02_03538"/>
<dbReference type="GeneID" id="73337568"/>
<evidence type="ECO:0000313" key="1">
    <source>
        <dbReference type="EMBL" id="UQC78064.1"/>
    </source>
</evidence>
<organism evidence="1 2">
    <name type="scientific">Colletotrichum lupini</name>
    <dbReference type="NCBI Taxonomy" id="145971"/>
    <lineage>
        <taxon>Eukaryota</taxon>
        <taxon>Fungi</taxon>
        <taxon>Dikarya</taxon>
        <taxon>Ascomycota</taxon>
        <taxon>Pezizomycotina</taxon>
        <taxon>Sordariomycetes</taxon>
        <taxon>Hypocreomycetidae</taxon>
        <taxon>Glomerellales</taxon>
        <taxon>Glomerellaceae</taxon>
        <taxon>Colletotrichum</taxon>
        <taxon>Colletotrichum acutatum species complex</taxon>
    </lineage>
</organism>
<sequence>MRLISLSLFLANACHFPPRPSRRHSSLWPSLTLTFSPPPPPLPPPLRIHPVLPLPPTPLCPLPRPPCLSWLSTYMVELHLLPLLGFKQLPDLLDRGTLPGPTSASRLEPWVRSALSIVLTQACLYYPGSLSSRHLHLVLGCRGRARSLSPHSSPDCTAKRVHGHIISSSLPIFTRNYQFYRRAPTFI</sequence>
<keyword evidence="2" id="KW-1185">Reference proteome</keyword>
<name>A0A9Q8SIM6_9PEZI</name>
<protein>
    <submittedName>
        <fullName evidence="1">Uncharacterized protein</fullName>
    </submittedName>
</protein>
<dbReference type="RefSeq" id="XP_049139701.1">
    <property type="nucleotide sequence ID" value="XM_049282558.1"/>
</dbReference>
<reference evidence="1" key="1">
    <citation type="journal article" date="2021" name="Mol. Plant Microbe Interact.">
        <title>Complete Genome Sequence of the Plant-Pathogenic Fungus Colletotrichum lupini.</title>
        <authorList>
            <person name="Baroncelli R."/>
            <person name="Pensec F."/>
            <person name="Da Lio D."/>
            <person name="Boufleur T."/>
            <person name="Vicente I."/>
            <person name="Sarrocco S."/>
            <person name="Picot A."/>
            <person name="Baraldi E."/>
            <person name="Sukno S."/>
            <person name="Thon M."/>
            <person name="Le Floch G."/>
        </authorList>
    </citation>
    <scope>NUCLEOTIDE SEQUENCE</scope>
    <source>
        <strain evidence="1">IMI 504893</strain>
    </source>
</reference>
<accession>A0A9Q8SIM6</accession>
<proteinExistence type="predicted"/>
<dbReference type="Proteomes" id="UP000830671">
    <property type="component" value="Chromosome 2"/>
</dbReference>
<evidence type="ECO:0000313" key="2">
    <source>
        <dbReference type="Proteomes" id="UP000830671"/>
    </source>
</evidence>
<gene>
    <name evidence="1" type="ORF">CLUP02_03538</name>
</gene>